<feature type="compositionally biased region" description="Acidic residues" evidence="2">
    <location>
        <begin position="390"/>
        <end position="414"/>
    </location>
</feature>
<comment type="caution">
    <text evidence="4">The sequence shown here is derived from an EMBL/GenBank/DDBJ whole genome shotgun (WGS) entry which is preliminary data.</text>
</comment>
<reference evidence="4 5" key="1">
    <citation type="journal article" date="2013" name="PLoS Genet.">
        <title>Genomic mechanisms accounting for the adaptation to parasitism in nematode-trapping fungi.</title>
        <authorList>
            <person name="Meerupati T."/>
            <person name="Andersson K.M."/>
            <person name="Friman E."/>
            <person name="Kumar D."/>
            <person name="Tunlid A."/>
            <person name="Ahren D."/>
        </authorList>
    </citation>
    <scope>NUCLEOTIDE SEQUENCE [LARGE SCALE GENOMIC DNA]</scope>
    <source>
        <strain evidence="4 5">CBS 200.50</strain>
    </source>
</reference>
<dbReference type="OMA" id="SVMRIKG"/>
<evidence type="ECO:0000259" key="3">
    <source>
        <dbReference type="Pfam" id="PF20994"/>
    </source>
</evidence>
<dbReference type="AlphaFoldDB" id="S8AGT0"/>
<dbReference type="OrthoDB" id="5377952at2759"/>
<evidence type="ECO:0000313" key="5">
    <source>
        <dbReference type="Proteomes" id="UP000015100"/>
    </source>
</evidence>
<evidence type="ECO:0000256" key="2">
    <source>
        <dbReference type="SAM" id="MobiDB-lite"/>
    </source>
</evidence>
<gene>
    <name evidence="4" type="ORF">H072_3848</name>
</gene>
<dbReference type="STRING" id="1284197.S8AGT0"/>
<feature type="region of interest" description="Disordered" evidence="2">
    <location>
        <begin position="47"/>
        <end position="458"/>
    </location>
</feature>
<dbReference type="eggNOG" id="ENOG502SGUR">
    <property type="taxonomic scope" value="Eukaryota"/>
</dbReference>
<feature type="compositionally biased region" description="Basic and acidic residues" evidence="2">
    <location>
        <begin position="448"/>
        <end position="458"/>
    </location>
</feature>
<feature type="compositionally biased region" description="Basic residues" evidence="2">
    <location>
        <begin position="437"/>
        <end position="447"/>
    </location>
</feature>
<evidence type="ECO:0000256" key="1">
    <source>
        <dbReference type="SAM" id="Coils"/>
    </source>
</evidence>
<dbReference type="Proteomes" id="UP000015100">
    <property type="component" value="Unassembled WGS sequence"/>
</dbReference>
<feature type="compositionally biased region" description="Low complexity" evidence="2">
    <location>
        <begin position="116"/>
        <end position="129"/>
    </location>
</feature>
<feature type="domain" description="Inner kinetochore subunit AME1" evidence="3">
    <location>
        <begin position="480"/>
        <end position="670"/>
    </location>
</feature>
<organism evidence="4 5">
    <name type="scientific">Dactylellina haptotyla (strain CBS 200.50)</name>
    <name type="common">Nematode-trapping fungus</name>
    <name type="synonym">Monacrosporium haptotylum</name>
    <dbReference type="NCBI Taxonomy" id="1284197"/>
    <lineage>
        <taxon>Eukaryota</taxon>
        <taxon>Fungi</taxon>
        <taxon>Dikarya</taxon>
        <taxon>Ascomycota</taxon>
        <taxon>Pezizomycotina</taxon>
        <taxon>Orbiliomycetes</taxon>
        <taxon>Orbiliales</taxon>
        <taxon>Orbiliaceae</taxon>
        <taxon>Dactylellina</taxon>
    </lineage>
</organism>
<feature type="compositionally biased region" description="Acidic residues" evidence="2">
    <location>
        <begin position="292"/>
        <end position="305"/>
    </location>
</feature>
<feature type="compositionally biased region" description="Basic and acidic residues" evidence="2">
    <location>
        <begin position="1"/>
        <end position="18"/>
    </location>
</feature>
<sequence length="680" mass="75456">MSELTRQRHEERMAERRRGAGNRVVTQTFGFDLPLITATPPAARAQKVAEKAEAAKSVVEEPIGVPGPTLEEPQRRRSGRLSRGASVLSAASAQDVAAEIEGSSRKRPRLESGSPRRSVSARRSTSAVTEAHPEIIPSGVPTPVIVTTEAPAVPIAVDEVQRTPAARTTPRVSSRRVSLAPEASVMLSSPSPLPPRSSRHEVPSSVSPEPLPFIPDPPPPEEVAITPERVASVSSAEPTPRTPATATSGLRGTRGRRSKPAIAALTPVPRGKRRRQPSPDKFLTPEKPPTPESEEHEEEELEADVTTEQIAPEERVDTPPADEVPEADSTIVEQVIEKPLPKRRGRKPKTKKPSVEIPFQELPITEEAVLSDVEPEMQEDNEESLRLVPVEEEQDYVDVEEDDLEEVAEEEEQEKEQLPEESVLQPKSSKGATNPTRRGRQPGKSKRRNENGEPKETFDITVYRIPKQGDFDFKFPKQPNNIQIVSEFLMGIIDKQLETLSLRKGSEKDREEKARMKLREAVVKNLSSELENRFIEMANKADNIKMKTVQLKRLQKEKLQLRDELMQLRESREDIARQMDVVRKKHEEASEKAHKQQYINDTLKHIGLMMDQGRAKAAAVPPEERALTTVGLDALLNSVTEDLCTQADGSSGGGKGILEQVKEMNRFLEAATEALRQGQQ</sequence>
<dbReference type="HOGENOM" id="CLU_404391_0_0_1"/>
<accession>S8AGT0</accession>
<keyword evidence="5" id="KW-1185">Reference proteome</keyword>
<reference evidence="5" key="2">
    <citation type="submission" date="2013-04" db="EMBL/GenBank/DDBJ databases">
        <title>Genomic mechanisms accounting for the adaptation to parasitism in nematode-trapping fungi.</title>
        <authorList>
            <person name="Ahren D.G."/>
        </authorList>
    </citation>
    <scope>NUCLEOTIDE SEQUENCE [LARGE SCALE GENOMIC DNA]</scope>
    <source>
        <strain evidence="5">CBS 200.50</strain>
    </source>
</reference>
<name>S8AGT0_DACHA</name>
<proteinExistence type="predicted"/>
<feature type="compositionally biased region" description="Basic residues" evidence="2">
    <location>
        <begin position="341"/>
        <end position="352"/>
    </location>
</feature>
<feature type="compositionally biased region" description="Pro residues" evidence="2">
    <location>
        <begin position="209"/>
        <end position="221"/>
    </location>
</feature>
<protein>
    <recommendedName>
        <fullName evidence="3">Inner kinetochore subunit AME1 domain-containing protein</fullName>
    </recommendedName>
</protein>
<feature type="compositionally biased region" description="Acidic residues" evidence="2">
    <location>
        <begin position="373"/>
        <end position="382"/>
    </location>
</feature>
<feature type="coiled-coil region" evidence="1">
    <location>
        <begin position="537"/>
        <end position="592"/>
    </location>
</feature>
<dbReference type="Pfam" id="PF20994">
    <property type="entry name" value="CENPU"/>
    <property type="match status" value="1"/>
</dbReference>
<feature type="region of interest" description="Disordered" evidence="2">
    <location>
        <begin position="1"/>
        <end position="21"/>
    </location>
</feature>
<dbReference type="EMBL" id="AQGS01000129">
    <property type="protein sequence ID" value="EPS42099.1"/>
    <property type="molecule type" value="Genomic_DNA"/>
</dbReference>
<keyword evidence="1" id="KW-0175">Coiled coil</keyword>
<feature type="compositionally biased region" description="Low complexity" evidence="2">
    <location>
        <begin position="222"/>
        <end position="251"/>
    </location>
</feature>
<feature type="compositionally biased region" description="Polar residues" evidence="2">
    <location>
        <begin position="425"/>
        <end position="436"/>
    </location>
</feature>
<dbReference type="InterPro" id="IPR048743">
    <property type="entry name" value="AME1"/>
</dbReference>
<evidence type="ECO:0000313" key="4">
    <source>
        <dbReference type="EMBL" id="EPS42099.1"/>
    </source>
</evidence>